<reference evidence="9" key="1">
    <citation type="submission" date="2020-11" db="EMBL/GenBank/DDBJ databases">
        <authorList>
            <person name="Tran Van P."/>
        </authorList>
    </citation>
    <scope>NUCLEOTIDE SEQUENCE</scope>
</reference>
<keyword evidence="4 7" id="KW-0175">Coiled coil</keyword>
<dbReference type="GO" id="GO:0030992">
    <property type="term" value="C:intraciliary transport particle B"/>
    <property type="evidence" value="ECO:0007669"/>
    <property type="project" value="TreeGrafter"/>
</dbReference>
<dbReference type="GO" id="GO:0005815">
    <property type="term" value="C:microtubule organizing center"/>
    <property type="evidence" value="ECO:0007669"/>
    <property type="project" value="TreeGrafter"/>
</dbReference>
<keyword evidence="10" id="KW-1185">Reference proteome</keyword>
<feature type="coiled-coil region" evidence="7">
    <location>
        <begin position="190"/>
        <end position="249"/>
    </location>
</feature>
<proteinExistence type="inferred from homology"/>
<keyword evidence="6" id="KW-0966">Cell projection</keyword>
<gene>
    <name evidence="9" type="ORF">NMOB1V02_LOCUS8213</name>
</gene>
<protein>
    <recommendedName>
        <fullName evidence="11">Clusterin-associated protein 1</fullName>
    </recommendedName>
</protein>
<evidence type="ECO:0000256" key="1">
    <source>
        <dbReference type="ARBA" id="ARBA00004138"/>
    </source>
</evidence>
<comment type="similarity">
    <text evidence="2">Belongs to the CLUAP1 family.</text>
</comment>
<dbReference type="Proteomes" id="UP000678499">
    <property type="component" value="Unassembled WGS sequence"/>
</dbReference>
<dbReference type="InterPro" id="IPR019366">
    <property type="entry name" value="Clusterin-associated_protein-1"/>
</dbReference>
<evidence type="ECO:0000256" key="5">
    <source>
        <dbReference type="ARBA" id="ARBA00023069"/>
    </source>
</evidence>
<feature type="region of interest" description="Disordered" evidence="8">
    <location>
        <begin position="285"/>
        <end position="314"/>
    </location>
</feature>
<evidence type="ECO:0000256" key="2">
    <source>
        <dbReference type="ARBA" id="ARBA00008340"/>
    </source>
</evidence>
<keyword evidence="5" id="KW-0969">Cilium</keyword>
<evidence type="ECO:0000256" key="4">
    <source>
        <dbReference type="ARBA" id="ARBA00023054"/>
    </source>
</evidence>
<accession>A0A7R9BU27</accession>
<evidence type="ECO:0000256" key="6">
    <source>
        <dbReference type="ARBA" id="ARBA00023273"/>
    </source>
</evidence>
<dbReference type="OrthoDB" id="438545at2759"/>
<evidence type="ECO:0000313" key="10">
    <source>
        <dbReference type="Proteomes" id="UP000678499"/>
    </source>
</evidence>
<evidence type="ECO:0000256" key="8">
    <source>
        <dbReference type="SAM" id="MobiDB-lite"/>
    </source>
</evidence>
<sequence length="314" mass="34801">MSYRDLRAFCEMMRGLGFPRLVSVENFRNPNFPLVAELMAWLVKRYDPDVDVPLDVDTEQDRVIFVRSVAQLVAEKAHVKINTKRLYEADGHAVKEMLKVAKLLYGAVKDSDGEPMGTESGGGGGTSGTEGGAREVPVMFDAQAKISQLKRTRQLATEITVSGAKLYDLLGKEMHLRQARNTALGRQLELADVENNLRRAVSQVEQEIRSTSDGVDNIAQEEAAWDSKIDKKRIELDRVEKRLQTLRKVRPAFMDEYEKLEGEFKLAAEGDVVTSAIAGSTVVMPATSVPPSRGNDGLESSVPVQIDDDDDDDF</sequence>
<evidence type="ECO:0000256" key="3">
    <source>
        <dbReference type="ARBA" id="ARBA00022794"/>
    </source>
</evidence>
<dbReference type="PANTHER" id="PTHR21547:SF0">
    <property type="entry name" value="CLUSTERIN-ASSOCIATED PROTEIN 1"/>
    <property type="match status" value="1"/>
</dbReference>
<dbReference type="GO" id="GO:0060271">
    <property type="term" value="P:cilium assembly"/>
    <property type="evidence" value="ECO:0007669"/>
    <property type="project" value="TreeGrafter"/>
</dbReference>
<dbReference type="AlphaFoldDB" id="A0A7R9BU27"/>
<evidence type="ECO:0000256" key="7">
    <source>
        <dbReference type="SAM" id="Coils"/>
    </source>
</evidence>
<dbReference type="EMBL" id="OA884281">
    <property type="protein sequence ID" value="CAD7280554.1"/>
    <property type="molecule type" value="Genomic_DNA"/>
</dbReference>
<name>A0A7R9BU27_9CRUS</name>
<evidence type="ECO:0000313" key="9">
    <source>
        <dbReference type="EMBL" id="CAD7280554.1"/>
    </source>
</evidence>
<dbReference type="Pfam" id="PF10234">
    <property type="entry name" value="Cluap1"/>
    <property type="match status" value="1"/>
</dbReference>
<feature type="compositionally biased region" description="Gly residues" evidence="8">
    <location>
        <begin position="119"/>
        <end position="131"/>
    </location>
</feature>
<comment type="subcellular location">
    <subcellularLocation>
        <location evidence="1">Cell projection</location>
        <location evidence="1">Cilium</location>
    </subcellularLocation>
</comment>
<feature type="region of interest" description="Disordered" evidence="8">
    <location>
        <begin position="112"/>
        <end position="133"/>
    </location>
</feature>
<dbReference type="EMBL" id="CAJPEX010002244">
    <property type="protein sequence ID" value="CAG0920706.1"/>
    <property type="molecule type" value="Genomic_DNA"/>
</dbReference>
<dbReference type="GO" id="GO:0005929">
    <property type="term" value="C:cilium"/>
    <property type="evidence" value="ECO:0007669"/>
    <property type="project" value="UniProtKB-SubCell"/>
</dbReference>
<dbReference type="PANTHER" id="PTHR21547">
    <property type="entry name" value="CLUSTERIN ASSOCIATED PROTEIN 1"/>
    <property type="match status" value="1"/>
</dbReference>
<organism evidence="9">
    <name type="scientific">Notodromas monacha</name>
    <dbReference type="NCBI Taxonomy" id="399045"/>
    <lineage>
        <taxon>Eukaryota</taxon>
        <taxon>Metazoa</taxon>
        <taxon>Ecdysozoa</taxon>
        <taxon>Arthropoda</taxon>
        <taxon>Crustacea</taxon>
        <taxon>Oligostraca</taxon>
        <taxon>Ostracoda</taxon>
        <taxon>Podocopa</taxon>
        <taxon>Podocopida</taxon>
        <taxon>Cypridocopina</taxon>
        <taxon>Cypridoidea</taxon>
        <taxon>Cyprididae</taxon>
        <taxon>Notodromas</taxon>
    </lineage>
</organism>
<keyword evidence="3" id="KW-0970">Cilium biogenesis/degradation</keyword>
<evidence type="ECO:0008006" key="11">
    <source>
        <dbReference type="Google" id="ProtNLM"/>
    </source>
</evidence>